<evidence type="ECO:0000313" key="3">
    <source>
        <dbReference type="WBParaSite" id="SMUV_0000121801-mRNA-1"/>
    </source>
</evidence>
<keyword evidence="1" id="KW-0812">Transmembrane</keyword>
<evidence type="ECO:0000313" key="2">
    <source>
        <dbReference type="Proteomes" id="UP000046393"/>
    </source>
</evidence>
<accession>A0A0N5AAP2</accession>
<protein>
    <submittedName>
        <fullName evidence="3">Small integral membrane protein 29</fullName>
    </submittedName>
</protein>
<feature type="transmembrane region" description="Helical" evidence="1">
    <location>
        <begin position="12"/>
        <end position="31"/>
    </location>
</feature>
<sequence>MLSLSSVDKDIFSVVLFLLASTTVSSMRGALYRYRRGQYLGLLREPPKKLETLRTLDYDPVMFRGAEIPAEDYLLQ</sequence>
<reference evidence="3" key="1">
    <citation type="submission" date="2017-02" db="UniProtKB">
        <authorList>
            <consortium name="WormBaseParasite"/>
        </authorList>
    </citation>
    <scope>IDENTIFICATION</scope>
</reference>
<keyword evidence="2" id="KW-1185">Reference proteome</keyword>
<dbReference type="Proteomes" id="UP000046393">
    <property type="component" value="Unplaced"/>
</dbReference>
<evidence type="ECO:0000256" key="1">
    <source>
        <dbReference type="SAM" id="Phobius"/>
    </source>
</evidence>
<organism evidence="2 3">
    <name type="scientific">Syphacia muris</name>
    <dbReference type="NCBI Taxonomy" id="451379"/>
    <lineage>
        <taxon>Eukaryota</taxon>
        <taxon>Metazoa</taxon>
        <taxon>Ecdysozoa</taxon>
        <taxon>Nematoda</taxon>
        <taxon>Chromadorea</taxon>
        <taxon>Rhabditida</taxon>
        <taxon>Spirurina</taxon>
        <taxon>Oxyuridomorpha</taxon>
        <taxon>Oxyuroidea</taxon>
        <taxon>Oxyuridae</taxon>
        <taxon>Syphacia</taxon>
    </lineage>
</organism>
<keyword evidence="1" id="KW-0472">Membrane</keyword>
<proteinExistence type="predicted"/>
<keyword evidence="1" id="KW-1133">Transmembrane helix</keyword>
<name>A0A0N5AAP2_9BILA</name>
<dbReference type="AlphaFoldDB" id="A0A0N5AAP2"/>
<dbReference type="WBParaSite" id="SMUV_0000121801-mRNA-1">
    <property type="protein sequence ID" value="SMUV_0000121801-mRNA-1"/>
    <property type="gene ID" value="SMUV_0000121801"/>
</dbReference>